<evidence type="ECO:0000313" key="1">
    <source>
        <dbReference type="EMBL" id="CAD2171883.1"/>
    </source>
</evidence>
<gene>
    <name evidence="1" type="ORF">MENT_LOCUS23405</name>
</gene>
<evidence type="ECO:0000313" key="2">
    <source>
        <dbReference type="Proteomes" id="UP000580250"/>
    </source>
</evidence>
<organism evidence="1 2">
    <name type="scientific">Meloidogyne enterolobii</name>
    <name type="common">Root-knot nematode worm</name>
    <name type="synonym">Meloidogyne mayaguensis</name>
    <dbReference type="NCBI Taxonomy" id="390850"/>
    <lineage>
        <taxon>Eukaryota</taxon>
        <taxon>Metazoa</taxon>
        <taxon>Ecdysozoa</taxon>
        <taxon>Nematoda</taxon>
        <taxon>Chromadorea</taxon>
        <taxon>Rhabditida</taxon>
        <taxon>Tylenchina</taxon>
        <taxon>Tylenchomorpha</taxon>
        <taxon>Tylenchoidea</taxon>
        <taxon>Meloidogynidae</taxon>
        <taxon>Meloidogyninae</taxon>
        <taxon>Meloidogyne</taxon>
    </lineage>
</organism>
<dbReference type="AlphaFoldDB" id="A0A6V7VAG2"/>
<name>A0A6V7VAG2_MELEN</name>
<dbReference type="EMBL" id="CAJEWN010000191">
    <property type="protein sequence ID" value="CAD2171883.1"/>
    <property type="molecule type" value="Genomic_DNA"/>
</dbReference>
<protein>
    <submittedName>
        <fullName evidence="1">Uncharacterized protein</fullName>
    </submittedName>
</protein>
<dbReference type="Proteomes" id="UP000580250">
    <property type="component" value="Unassembled WGS sequence"/>
</dbReference>
<comment type="caution">
    <text evidence="1">The sequence shown here is derived from an EMBL/GenBank/DDBJ whole genome shotgun (WGS) entry which is preliminary data.</text>
</comment>
<sequence length="72" mass="8476">MTIERNYSDYYTDGILICGLNDRIGEVILKLKKEKLCICVCNWIFGFLLIHRNYNDILVRGLHHRFTASQTL</sequence>
<accession>A0A6V7VAG2</accession>
<reference evidence="1 2" key="1">
    <citation type="submission" date="2020-08" db="EMBL/GenBank/DDBJ databases">
        <authorList>
            <person name="Koutsovoulos G."/>
            <person name="Danchin GJ E."/>
        </authorList>
    </citation>
    <scope>NUCLEOTIDE SEQUENCE [LARGE SCALE GENOMIC DNA]</scope>
</reference>
<proteinExistence type="predicted"/>